<dbReference type="EMBL" id="VUJU01016210">
    <property type="protein sequence ID" value="KAF0690639.1"/>
    <property type="molecule type" value="Genomic_DNA"/>
</dbReference>
<dbReference type="OrthoDB" id="6579787at2759"/>
<gene>
    <name evidence="1" type="ORF">FWK35_00039311</name>
</gene>
<comment type="caution">
    <text evidence="1">The sequence shown here is derived from an EMBL/GenBank/DDBJ whole genome shotgun (WGS) entry which is preliminary data.</text>
</comment>
<protein>
    <submittedName>
        <fullName evidence="1">Baculoviral IAP repeat-containing protein 7-B-like</fullName>
    </submittedName>
</protein>
<dbReference type="AlphaFoldDB" id="A0A6G0VJ92"/>
<accession>A0A6G0VJ92</accession>
<proteinExistence type="predicted"/>
<name>A0A6G0VJ92_APHCR</name>
<dbReference type="Proteomes" id="UP000478052">
    <property type="component" value="Unassembled WGS sequence"/>
</dbReference>
<reference evidence="1 2" key="1">
    <citation type="submission" date="2019-08" db="EMBL/GenBank/DDBJ databases">
        <title>Whole genome of Aphis craccivora.</title>
        <authorList>
            <person name="Voronova N.V."/>
            <person name="Shulinski R.S."/>
            <person name="Bandarenka Y.V."/>
            <person name="Zhorov D.G."/>
            <person name="Warner D."/>
        </authorList>
    </citation>
    <scope>NUCLEOTIDE SEQUENCE [LARGE SCALE GENOMIC DNA]</scope>
    <source>
        <strain evidence="1">180601</strain>
        <tissue evidence="1">Whole Body</tissue>
    </source>
</reference>
<evidence type="ECO:0000313" key="1">
    <source>
        <dbReference type="EMBL" id="KAF0690639.1"/>
    </source>
</evidence>
<organism evidence="1 2">
    <name type="scientific">Aphis craccivora</name>
    <name type="common">Cowpea aphid</name>
    <dbReference type="NCBI Taxonomy" id="307492"/>
    <lineage>
        <taxon>Eukaryota</taxon>
        <taxon>Metazoa</taxon>
        <taxon>Ecdysozoa</taxon>
        <taxon>Arthropoda</taxon>
        <taxon>Hexapoda</taxon>
        <taxon>Insecta</taxon>
        <taxon>Pterygota</taxon>
        <taxon>Neoptera</taxon>
        <taxon>Paraneoptera</taxon>
        <taxon>Hemiptera</taxon>
        <taxon>Sternorrhyncha</taxon>
        <taxon>Aphidomorpha</taxon>
        <taxon>Aphidoidea</taxon>
        <taxon>Aphididae</taxon>
        <taxon>Aphidini</taxon>
        <taxon>Aphis</taxon>
        <taxon>Aphis</taxon>
    </lineage>
</organism>
<evidence type="ECO:0000313" key="2">
    <source>
        <dbReference type="Proteomes" id="UP000478052"/>
    </source>
</evidence>
<sequence length="45" mass="5315">MNFQQFTNNFCSLVSLVQNNVYPAYPEFTTFISRLKTFNLFQLTS</sequence>
<feature type="non-terminal residue" evidence="1">
    <location>
        <position position="45"/>
    </location>
</feature>
<keyword evidence="2" id="KW-1185">Reference proteome</keyword>